<protein>
    <submittedName>
        <fullName evidence="1">Phage tail assembly protein</fullName>
    </submittedName>
</protein>
<gene>
    <name evidence="1" type="ORF">EAH84_03445</name>
</gene>
<dbReference type="EMBL" id="RCZK01000002">
    <property type="protein sequence ID" value="TPG14376.1"/>
    <property type="molecule type" value="Genomic_DNA"/>
</dbReference>
<dbReference type="InterPro" id="IPR019289">
    <property type="entry name" value="Phage_tail_E/E"/>
</dbReference>
<accession>A0A502CRE7</accession>
<proteinExistence type="predicted"/>
<evidence type="ECO:0000313" key="1">
    <source>
        <dbReference type="EMBL" id="TPG14376.1"/>
    </source>
</evidence>
<organism evidence="1 2">
    <name type="scientific">Sphingomonas oligophenolica</name>
    <dbReference type="NCBI Taxonomy" id="301154"/>
    <lineage>
        <taxon>Bacteria</taxon>
        <taxon>Pseudomonadati</taxon>
        <taxon>Pseudomonadota</taxon>
        <taxon>Alphaproteobacteria</taxon>
        <taxon>Sphingomonadales</taxon>
        <taxon>Sphingomonadaceae</taxon>
        <taxon>Sphingomonas</taxon>
    </lineage>
</organism>
<dbReference type="AlphaFoldDB" id="A0A502CRE7"/>
<dbReference type="Proteomes" id="UP000318413">
    <property type="component" value="Unassembled WGS sequence"/>
</dbReference>
<comment type="caution">
    <text evidence="1">The sequence shown here is derived from an EMBL/GenBank/DDBJ whole genome shotgun (WGS) entry which is preliminary data.</text>
</comment>
<sequence>MTDLPTADPSPTIRSFTLDWPIVVAGHEEIAAGTQIRVRKPQSGELRGLQVASLLQMDYVSLETLAPRVTTPILHKHLVAAMDPGDLTQFAGEVTDFLLPKGVREPSPQA</sequence>
<keyword evidence="2" id="KW-1185">Reference proteome</keyword>
<dbReference type="OrthoDB" id="7366507at2"/>
<dbReference type="RefSeq" id="WP_140867736.1">
    <property type="nucleotide sequence ID" value="NZ_RCZK01000002.1"/>
</dbReference>
<name>A0A502CRE7_9SPHN</name>
<dbReference type="Pfam" id="PF10109">
    <property type="entry name" value="Phage_TAC_7"/>
    <property type="match status" value="1"/>
</dbReference>
<reference evidence="1 2" key="1">
    <citation type="journal article" date="2019" name="Environ. Microbiol.">
        <title>Species interactions and distinct microbial communities in high Arctic permafrost affected cryosols are associated with the CH4 and CO2 gas fluxes.</title>
        <authorList>
            <person name="Altshuler I."/>
            <person name="Hamel J."/>
            <person name="Turney S."/>
            <person name="Magnuson E."/>
            <person name="Levesque R."/>
            <person name="Greer C."/>
            <person name="Whyte L.G."/>
        </authorList>
    </citation>
    <scope>NUCLEOTIDE SEQUENCE [LARGE SCALE GENOMIC DNA]</scope>
    <source>
        <strain evidence="1 2">S5.1</strain>
    </source>
</reference>
<evidence type="ECO:0000313" key="2">
    <source>
        <dbReference type="Proteomes" id="UP000318413"/>
    </source>
</evidence>